<gene>
    <name evidence="3" type="ORF">GTW20_12140</name>
    <name evidence="2" type="ORF">VSQ78_14345</name>
</gene>
<dbReference type="GeneID" id="91393273"/>
<evidence type="ECO:0000313" key="2">
    <source>
        <dbReference type="EMBL" id="MFB8768887.1"/>
    </source>
</evidence>
<organism evidence="3 4">
    <name type="scientific">Nocardiopsis alba</name>
    <dbReference type="NCBI Taxonomy" id="53437"/>
    <lineage>
        <taxon>Bacteria</taxon>
        <taxon>Bacillati</taxon>
        <taxon>Actinomycetota</taxon>
        <taxon>Actinomycetes</taxon>
        <taxon>Streptosporangiales</taxon>
        <taxon>Nocardiopsidaceae</taxon>
        <taxon>Nocardiopsis</taxon>
    </lineage>
</organism>
<dbReference type="Proteomes" id="UP000467124">
    <property type="component" value="Unassembled WGS sequence"/>
</dbReference>
<proteinExistence type="predicted"/>
<feature type="region of interest" description="Disordered" evidence="1">
    <location>
        <begin position="31"/>
        <end position="104"/>
    </location>
</feature>
<dbReference type="RefSeq" id="WP_014912455.1">
    <property type="nucleotide sequence ID" value="NZ_BAZE01000011.1"/>
</dbReference>
<evidence type="ECO:0000313" key="5">
    <source>
        <dbReference type="Proteomes" id="UP001585053"/>
    </source>
</evidence>
<evidence type="ECO:0000256" key="1">
    <source>
        <dbReference type="SAM" id="MobiDB-lite"/>
    </source>
</evidence>
<keyword evidence="5" id="KW-1185">Reference proteome</keyword>
<reference evidence="3 4" key="1">
    <citation type="journal article" date="2019" name="Nat. Commun.">
        <title>The antimicrobial potential of Streptomyces from insect microbiomes.</title>
        <authorList>
            <person name="Chevrette M.G."/>
            <person name="Carlson C.M."/>
            <person name="Ortega H.E."/>
            <person name="Thomas C."/>
            <person name="Ananiev G.E."/>
            <person name="Barns K.J."/>
            <person name="Book A.J."/>
            <person name="Cagnazzo J."/>
            <person name="Carlos C."/>
            <person name="Flanigan W."/>
            <person name="Grubbs K.J."/>
            <person name="Horn H.A."/>
            <person name="Hoffmann F.M."/>
            <person name="Klassen J.L."/>
            <person name="Knack J.J."/>
            <person name="Lewin G.R."/>
            <person name="McDonald B.R."/>
            <person name="Muller L."/>
            <person name="Melo W.G.P."/>
            <person name="Pinto-Tomas A.A."/>
            <person name="Schmitz A."/>
            <person name="Wendt-Pienkowski E."/>
            <person name="Wildman S."/>
            <person name="Zhao M."/>
            <person name="Zhang F."/>
            <person name="Bugni T.S."/>
            <person name="Andes D.R."/>
            <person name="Pupo M.T."/>
            <person name="Currie C.R."/>
        </authorList>
    </citation>
    <scope>NUCLEOTIDE SEQUENCE [LARGE SCALE GENOMIC DNA]</scope>
    <source>
        <strain evidence="3 4">SID5840</strain>
    </source>
</reference>
<dbReference type="AlphaFoldDB" id="A0A7K2ISV7"/>
<dbReference type="EMBL" id="WWHY01000001">
    <property type="protein sequence ID" value="MYR32993.1"/>
    <property type="molecule type" value="Genomic_DNA"/>
</dbReference>
<comment type="caution">
    <text evidence="3">The sequence shown here is derived from an EMBL/GenBank/DDBJ whole genome shotgun (WGS) entry which is preliminary data.</text>
</comment>
<evidence type="ECO:0000313" key="4">
    <source>
        <dbReference type="Proteomes" id="UP000467124"/>
    </source>
</evidence>
<name>A0A7K2ISV7_9ACTN</name>
<dbReference type="OMA" id="HENWGED"/>
<protein>
    <submittedName>
        <fullName evidence="3">Uncharacterized protein</fullName>
    </submittedName>
</protein>
<dbReference type="Proteomes" id="UP001585053">
    <property type="component" value="Unassembled WGS sequence"/>
</dbReference>
<accession>A0A7K2ISV7</accession>
<reference evidence="2 5" key="2">
    <citation type="submission" date="2024-01" db="EMBL/GenBank/DDBJ databases">
        <title>Genome mining of biosynthetic gene clusters to explore secondary metabolites of Streptomyces sp.</title>
        <authorList>
            <person name="Baig A."/>
            <person name="Ajitkumar Shintre N."/>
            <person name="Kumar H."/>
            <person name="Anbarasu A."/>
            <person name="Ramaiah S."/>
        </authorList>
    </citation>
    <scope>NUCLEOTIDE SEQUENCE [LARGE SCALE GENOMIC DNA]</scope>
    <source>
        <strain evidence="2 5">A01</strain>
    </source>
</reference>
<sequence>MPLVTGALTVVLVASAALVWVLFLRAPESTPVSEVVIGTSPEDASPDPTDEGVVSPPSTVTGEEEPAASERPSEPAETEPPPSPTGFPVDCLDGASGHENWGEDQWESWWDACLEARFEDDDDD</sequence>
<dbReference type="EMBL" id="JAYMRS010000004">
    <property type="protein sequence ID" value="MFB8768887.1"/>
    <property type="molecule type" value="Genomic_DNA"/>
</dbReference>
<evidence type="ECO:0000313" key="3">
    <source>
        <dbReference type="EMBL" id="MYR32993.1"/>
    </source>
</evidence>